<dbReference type="Proteomes" id="UP001595758">
    <property type="component" value="Unassembled WGS sequence"/>
</dbReference>
<comment type="caution">
    <text evidence="3">The sequence shown here is derived from an EMBL/GenBank/DDBJ whole genome shotgun (WGS) entry which is preliminary data.</text>
</comment>
<dbReference type="InterPro" id="IPR021994">
    <property type="entry name" value="DUF3592"/>
</dbReference>
<proteinExistence type="predicted"/>
<sequence length="154" mass="18509">MNWLLSWRGLIDIAWLVFLLAMLRHFWQERWFLSEARYWLIVKGRITRLEWSQEGSRLWPKIEYSYQVNERDFLGEYLFLDTSHNTPNSRYARKLAYQVAMAFKKDEEITVFYNPDNPTQSALDVHIPTKLNLIIGLIMFLIIVHLGVIVYRLL</sequence>
<evidence type="ECO:0000313" key="3">
    <source>
        <dbReference type="EMBL" id="MFC3908245.1"/>
    </source>
</evidence>
<evidence type="ECO:0000256" key="1">
    <source>
        <dbReference type="SAM" id="Phobius"/>
    </source>
</evidence>
<dbReference type="EMBL" id="JBHSAB010000004">
    <property type="protein sequence ID" value="MFC3908245.1"/>
    <property type="molecule type" value="Genomic_DNA"/>
</dbReference>
<keyword evidence="1" id="KW-0812">Transmembrane</keyword>
<feature type="transmembrane region" description="Helical" evidence="1">
    <location>
        <begin position="131"/>
        <end position="151"/>
    </location>
</feature>
<feature type="transmembrane region" description="Helical" evidence="1">
    <location>
        <begin position="6"/>
        <end position="27"/>
    </location>
</feature>
<feature type="domain" description="DUF3592" evidence="2">
    <location>
        <begin position="43"/>
        <end position="126"/>
    </location>
</feature>
<evidence type="ECO:0000313" key="4">
    <source>
        <dbReference type="Proteomes" id="UP001595758"/>
    </source>
</evidence>
<keyword evidence="4" id="KW-1185">Reference proteome</keyword>
<name>A0ABV8CD60_9GAMM</name>
<reference evidence="4" key="1">
    <citation type="journal article" date="2019" name="Int. J. Syst. Evol. Microbiol.">
        <title>The Global Catalogue of Microorganisms (GCM) 10K type strain sequencing project: providing services to taxonomists for standard genome sequencing and annotation.</title>
        <authorList>
            <consortium name="The Broad Institute Genomics Platform"/>
            <consortium name="The Broad Institute Genome Sequencing Center for Infectious Disease"/>
            <person name="Wu L."/>
            <person name="Ma J."/>
        </authorList>
    </citation>
    <scope>NUCLEOTIDE SEQUENCE [LARGE SCALE GENOMIC DNA]</scope>
    <source>
        <strain evidence="4">CCUG 59858</strain>
    </source>
</reference>
<protein>
    <submittedName>
        <fullName evidence="3">DUF3592 domain-containing protein</fullName>
    </submittedName>
</protein>
<dbReference type="Pfam" id="PF12158">
    <property type="entry name" value="DUF3592"/>
    <property type="match status" value="1"/>
</dbReference>
<keyword evidence="1" id="KW-0472">Membrane</keyword>
<organism evidence="3 4">
    <name type="scientific">Legionella dresdenensis</name>
    <dbReference type="NCBI Taxonomy" id="450200"/>
    <lineage>
        <taxon>Bacteria</taxon>
        <taxon>Pseudomonadati</taxon>
        <taxon>Pseudomonadota</taxon>
        <taxon>Gammaproteobacteria</taxon>
        <taxon>Legionellales</taxon>
        <taxon>Legionellaceae</taxon>
        <taxon>Legionella</taxon>
    </lineage>
</organism>
<accession>A0ABV8CD60</accession>
<gene>
    <name evidence="3" type="ORF">ACFORL_04040</name>
</gene>
<keyword evidence="1" id="KW-1133">Transmembrane helix</keyword>
<evidence type="ECO:0000259" key="2">
    <source>
        <dbReference type="Pfam" id="PF12158"/>
    </source>
</evidence>
<dbReference type="RefSeq" id="WP_382341643.1">
    <property type="nucleotide sequence ID" value="NZ_JBHSAB010000004.1"/>
</dbReference>